<feature type="signal peptide" evidence="1">
    <location>
        <begin position="1"/>
        <end position="29"/>
    </location>
</feature>
<dbReference type="EMBL" id="JASCXX010000026">
    <property type="protein sequence ID" value="MDI6450968.1"/>
    <property type="molecule type" value="Genomic_DNA"/>
</dbReference>
<evidence type="ECO:0000313" key="3">
    <source>
        <dbReference type="Proteomes" id="UP001431776"/>
    </source>
</evidence>
<keyword evidence="3" id="KW-1185">Reference proteome</keyword>
<accession>A0AAW6TZ08</accession>
<evidence type="ECO:0008006" key="4">
    <source>
        <dbReference type="Google" id="ProtNLM"/>
    </source>
</evidence>
<reference evidence="2" key="1">
    <citation type="submission" date="2023-05" db="EMBL/GenBank/DDBJ databases">
        <title>Anaerotaeda fermentans gen. nov., sp. nov., a novel anaerobic planctomycete of the new family within the order Sedimentisphaerales isolated from Taman Peninsula, Russia.</title>
        <authorList>
            <person name="Khomyakova M.A."/>
            <person name="Merkel A.Y."/>
            <person name="Slobodkin A.I."/>
        </authorList>
    </citation>
    <scope>NUCLEOTIDE SEQUENCE</scope>
    <source>
        <strain evidence="2">M17dextr</strain>
    </source>
</reference>
<organism evidence="2 3">
    <name type="scientific">Anaerobaca lacustris</name>
    <dbReference type="NCBI Taxonomy" id="3044600"/>
    <lineage>
        <taxon>Bacteria</taxon>
        <taxon>Pseudomonadati</taxon>
        <taxon>Planctomycetota</taxon>
        <taxon>Phycisphaerae</taxon>
        <taxon>Sedimentisphaerales</taxon>
        <taxon>Anaerobacaceae</taxon>
        <taxon>Anaerobaca</taxon>
    </lineage>
</organism>
<dbReference type="AlphaFoldDB" id="A0AAW6TZ08"/>
<evidence type="ECO:0000313" key="2">
    <source>
        <dbReference type="EMBL" id="MDI6450968.1"/>
    </source>
</evidence>
<gene>
    <name evidence="2" type="ORF">QJ522_18045</name>
</gene>
<keyword evidence="1" id="KW-0732">Signal</keyword>
<sequence>MVVTHRTTFHVLIFLLAIVAAGADHMAQAQPKNPHPPFEMTPEDWEVFQKLGPGETEAFLRAKQQRYERELVEQWRQEQRQFGRRGLASAEKARRADENRLRLTLGVSDEQWQTLGPILRTIQTWKEQAALTASAPQFDANDLRVPFDEEICGYERSTVRVAGGGSYLRWGAPVAGGGTAAGVVGGAGALALGRVFITPFAWRQLEPENYEPSEGERLCEEFFILLEDEDADPQQIARMSEALRHLRAKARRELTRAREELAPLLTTRQRARLILMGYLD</sequence>
<name>A0AAW6TZ08_9BACT</name>
<dbReference type="RefSeq" id="WP_349246375.1">
    <property type="nucleotide sequence ID" value="NZ_JASCXX010000026.1"/>
</dbReference>
<proteinExistence type="predicted"/>
<protein>
    <recommendedName>
        <fullName evidence="4">DUF3106 domain-containing protein</fullName>
    </recommendedName>
</protein>
<dbReference type="Proteomes" id="UP001431776">
    <property type="component" value="Unassembled WGS sequence"/>
</dbReference>
<feature type="chain" id="PRO_5043554887" description="DUF3106 domain-containing protein" evidence="1">
    <location>
        <begin position="30"/>
        <end position="280"/>
    </location>
</feature>
<evidence type="ECO:0000256" key="1">
    <source>
        <dbReference type="SAM" id="SignalP"/>
    </source>
</evidence>
<comment type="caution">
    <text evidence="2">The sequence shown here is derived from an EMBL/GenBank/DDBJ whole genome shotgun (WGS) entry which is preliminary data.</text>
</comment>